<gene>
    <name evidence="2" type="ORF">JFY56_00020</name>
</gene>
<evidence type="ECO:0000259" key="1">
    <source>
        <dbReference type="SMART" id="SM00860"/>
    </source>
</evidence>
<protein>
    <submittedName>
        <fullName evidence="2">SMI1/KNR4 family protein</fullName>
    </submittedName>
</protein>
<dbReference type="Proteomes" id="UP000669060">
    <property type="component" value="Unassembled WGS sequence"/>
</dbReference>
<evidence type="ECO:0000313" key="3">
    <source>
        <dbReference type="Proteomes" id="UP000669060"/>
    </source>
</evidence>
<dbReference type="Pfam" id="PF09346">
    <property type="entry name" value="SMI1_KNR4"/>
    <property type="match status" value="1"/>
</dbReference>
<feature type="domain" description="Knr4/Smi1-like" evidence="1">
    <location>
        <begin position="39"/>
        <end position="214"/>
    </location>
</feature>
<dbReference type="RefSeq" id="WP_208311444.1">
    <property type="nucleotide sequence ID" value="NZ_JAELYA010000001.1"/>
</dbReference>
<evidence type="ECO:0000313" key="2">
    <source>
        <dbReference type="EMBL" id="MBO3273607.1"/>
    </source>
</evidence>
<dbReference type="SUPFAM" id="SSF160631">
    <property type="entry name" value="SMI1/KNR4-like"/>
    <property type="match status" value="1"/>
</dbReference>
<dbReference type="InterPro" id="IPR037883">
    <property type="entry name" value="Knr4/Smi1-like_sf"/>
</dbReference>
<sequence>MLAAEIRRNIEVFRFAARKRRLTGKWGATESIRLNISPPASEAQIRAVEESIGETLPPTLRRFYGTFSAAIDIFWLMPGRETYTPEGVTIIEFDTLPPPLLQHELRVFDWSPPIPQPAVIGGQMRFSLHDTVSELANTRARSESFRDCVTYYRDICPDDYLQQHYLLLAQWWERGFPLGQDGGGNVFAIDSEDEKGRLLWLQHDGVDLGGFIEHELMDFMLIQSRLGFPGFNEIEPVFAGSTKEPGDREQRYLLEHPDAAQPFSHRLDDSCEAVRVWRDWLGMS</sequence>
<accession>A0ABS3TIY7</accession>
<name>A0ABS3TIY7_9PSED</name>
<dbReference type="InterPro" id="IPR018958">
    <property type="entry name" value="Knr4/Smi1-like_dom"/>
</dbReference>
<reference evidence="2 3" key="1">
    <citation type="submission" date="2020-12" db="EMBL/GenBank/DDBJ databases">
        <title>Pseudomonas schmalbachii sp. nov. isolated from millipede gut.</title>
        <authorList>
            <person name="Shelomi M."/>
        </authorList>
    </citation>
    <scope>NUCLEOTIDE SEQUENCE [LARGE SCALE GENOMIC DNA]</scope>
    <source>
        <strain evidence="2 3">Milli4</strain>
    </source>
</reference>
<keyword evidence="3" id="KW-1185">Reference proteome</keyword>
<comment type="caution">
    <text evidence="2">The sequence shown here is derived from an EMBL/GenBank/DDBJ whole genome shotgun (WGS) entry which is preliminary data.</text>
</comment>
<organism evidence="2 3">
    <name type="scientific">Pseudomonas schmalbachii</name>
    <dbReference type="NCBI Taxonomy" id="2816993"/>
    <lineage>
        <taxon>Bacteria</taxon>
        <taxon>Pseudomonadati</taxon>
        <taxon>Pseudomonadota</taxon>
        <taxon>Gammaproteobacteria</taxon>
        <taxon>Pseudomonadales</taxon>
        <taxon>Pseudomonadaceae</taxon>
        <taxon>Pseudomonas</taxon>
    </lineage>
</organism>
<dbReference type="EMBL" id="JAELYA010000001">
    <property type="protein sequence ID" value="MBO3273607.1"/>
    <property type="molecule type" value="Genomic_DNA"/>
</dbReference>
<proteinExistence type="predicted"/>
<dbReference type="SMART" id="SM00860">
    <property type="entry name" value="SMI1_KNR4"/>
    <property type="match status" value="1"/>
</dbReference>